<dbReference type="InParanoid" id="J0CQ64"/>
<sequence length="267" mass="28603">HTLGIRTCIVHASSAYESVSLTLPAGFSGLVTTSSIRGIAPSLPAEFITLREANGEGRYFKGDWGLLQGREEWNGTTVNLDAAGKIKVSFSERKSASPSPLAPIRSQLTGPNCGRLAPHDPQPALLAPPMVTTLDLVPAGSGRRPDENPPPYMDTERKTETDAPEKDWDAVPVTAPLAPDIPRCNLLNISRSDGRSRRVAGQFVVDPALRESNALLAPLLPGGARPNLRLATKRGVDAEVWVLDAGASASAVRLVFVSKREHVRIRL</sequence>
<keyword evidence="4" id="KW-1185">Reference proteome</keyword>
<dbReference type="KEGG" id="adl:AURDEDRAFT_132164"/>
<feature type="compositionally biased region" description="Basic and acidic residues" evidence="1">
    <location>
        <begin position="154"/>
        <end position="165"/>
    </location>
</feature>
<name>J0CQ64_AURST</name>
<feature type="non-terminal residue" evidence="3">
    <location>
        <position position="267"/>
    </location>
</feature>
<evidence type="ECO:0000259" key="2">
    <source>
        <dbReference type="Pfam" id="PF24016"/>
    </source>
</evidence>
<gene>
    <name evidence="3" type="ORF">AURDEDRAFT_132164</name>
</gene>
<feature type="region of interest" description="Disordered" evidence="1">
    <location>
        <begin position="91"/>
        <end position="165"/>
    </location>
</feature>
<dbReference type="Proteomes" id="UP000006514">
    <property type="component" value="Unassembled WGS sequence"/>
</dbReference>
<organism evidence="3 4">
    <name type="scientific">Auricularia subglabra (strain TFB-10046 / SS5)</name>
    <name type="common">White-rot fungus</name>
    <name type="synonym">Auricularia delicata (strain TFB10046)</name>
    <dbReference type="NCBI Taxonomy" id="717982"/>
    <lineage>
        <taxon>Eukaryota</taxon>
        <taxon>Fungi</taxon>
        <taxon>Dikarya</taxon>
        <taxon>Basidiomycota</taxon>
        <taxon>Agaricomycotina</taxon>
        <taxon>Agaricomycetes</taxon>
        <taxon>Auriculariales</taxon>
        <taxon>Auriculariaceae</taxon>
        <taxon>Auricularia</taxon>
    </lineage>
</organism>
<accession>J0CQ64</accession>
<evidence type="ECO:0000313" key="3">
    <source>
        <dbReference type="EMBL" id="EJD32349.1"/>
    </source>
</evidence>
<feature type="domain" description="DUF7330" evidence="2">
    <location>
        <begin position="7"/>
        <end position="91"/>
    </location>
</feature>
<feature type="non-terminal residue" evidence="3">
    <location>
        <position position="1"/>
    </location>
</feature>
<evidence type="ECO:0000256" key="1">
    <source>
        <dbReference type="SAM" id="MobiDB-lite"/>
    </source>
</evidence>
<evidence type="ECO:0000313" key="4">
    <source>
        <dbReference type="Proteomes" id="UP000006514"/>
    </source>
</evidence>
<dbReference type="EMBL" id="JH689059">
    <property type="protein sequence ID" value="EJD32349.1"/>
    <property type="molecule type" value="Genomic_DNA"/>
</dbReference>
<reference evidence="4" key="1">
    <citation type="journal article" date="2012" name="Science">
        <title>The Paleozoic origin of enzymatic lignin decomposition reconstructed from 31 fungal genomes.</title>
        <authorList>
            <person name="Floudas D."/>
            <person name="Binder M."/>
            <person name="Riley R."/>
            <person name="Barry K."/>
            <person name="Blanchette R.A."/>
            <person name="Henrissat B."/>
            <person name="Martinez A.T."/>
            <person name="Otillar R."/>
            <person name="Spatafora J.W."/>
            <person name="Yadav J.S."/>
            <person name="Aerts A."/>
            <person name="Benoit I."/>
            <person name="Boyd A."/>
            <person name="Carlson A."/>
            <person name="Copeland A."/>
            <person name="Coutinho P.M."/>
            <person name="de Vries R.P."/>
            <person name="Ferreira P."/>
            <person name="Findley K."/>
            <person name="Foster B."/>
            <person name="Gaskell J."/>
            <person name="Glotzer D."/>
            <person name="Gorecki P."/>
            <person name="Heitman J."/>
            <person name="Hesse C."/>
            <person name="Hori C."/>
            <person name="Igarashi K."/>
            <person name="Jurgens J.A."/>
            <person name="Kallen N."/>
            <person name="Kersten P."/>
            <person name="Kohler A."/>
            <person name="Kuees U."/>
            <person name="Kumar T.K.A."/>
            <person name="Kuo A."/>
            <person name="LaButti K."/>
            <person name="Larrondo L.F."/>
            <person name="Lindquist E."/>
            <person name="Ling A."/>
            <person name="Lombard V."/>
            <person name="Lucas S."/>
            <person name="Lundell T."/>
            <person name="Martin R."/>
            <person name="McLaughlin D.J."/>
            <person name="Morgenstern I."/>
            <person name="Morin E."/>
            <person name="Murat C."/>
            <person name="Nagy L.G."/>
            <person name="Nolan M."/>
            <person name="Ohm R.A."/>
            <person name="Patyshakuliyeva A."/>
            <person name="Rokas A."/>
            <person name="Ruiz-Duenas F.J."/>
            <person name="Sabat G."/>
            <person name="Salamov A."/>
            <person name="Samejima M."/>
            <person name="Schmutz J."/>
            <person name="Slot J.C."/>
            <person name="St John F."/>
            <person name="Stenlid J."/>
            <person name="Sun H."/>
            <person name="Sun S."/>
            <person name="Syed K."/>
            <person name="Tsang A."/>
            <person name="Wiebenga A."/>
            <person name="Young D."/>
            <person name="Pisabarro A."/>
            <person name="Eastwood D.C."/>
            <person name="Martin F."/>
            <person name="Cullen D."/>
            <person name="Grigoriev I.V."/>
            <person name="Hibbett D.S."/>
        </authorList>
    </citation>
    <scope>NUCLEOTIDE SEQUENCE [LARGE SCALE GENOMIC DNA]</scope>
    <source>
        <strain evidence="4">TFB10046</strain>
    </source>
</reference>
<dbReference type="InterPro" id="IPR055754">
    <property type="entry name" value="DUF7330"/>
</dbReference>
<dbReference type="AlphaFoldDB" id="J0CQ64"/>
<protein>
    <recommendedName>
        <fullName evidence="2">DUF7330 domain-containing protein</fullName>
    </recommendedName>
</protein>
<feature type="domain" description="DUF7330" evidence="2">
    <location>
        <begin position="186"/>
        <end position="267"/>
    </location>
</feature>
<proteinExistence type="predicted"/>
<dbReference type="Pfam" id="PF24016">
    <property type="entry name" value="DUF7330"/>
    <property type="match status" value="2"/>
</dbReference>